<feature type="domain" description="HTH arsR-type" evidence="1">
    <location>
        <begin position="201"/>
        <end position="295"/>
    </location>
</feature>
<organism evidence="2 3">
    <name type="scientific">Aduncisulcus paluster</name>
    <dbReference type="NCBI Taxonomy" id="2918883"/>
    <lineage>
        <taxon>Eukaryota</taxon>
        <taxon>Metamonada</taxon>
        <taxon>Carpediemonas-like organisms</taxon>
        <taxon>Aduncisulcus</taxon>
    </lineage>
</organism>
<dbReference type="EMBL" id="BQXS01007613">
    <property type="protein sequence ID" value="GKT28185.1"/>
    <property type="molecule type" value="Genomic_DNA"/>
</dbReference>
<dbReference type="PROSITE" id="PS50987">
    <property type="entry name" value="HTH_ARSR_2"/>
    <property type="match status" value="1"/>
</dbReference>
<dbReference type="InterPro" id="IPR001845">
    <property type="entry name" value="HTH_ArsR_DNA-bd_dom"/>
</dbReference>
<dbReference type="SMART" id="SM00418">
    <property type="entry name" value="HTH_ARSR"/>
    <property type="match status" value="1"/>
</dbReference>
<dbReference type="InterPro" id="IPR052543">
    <property type="entry name" value="HTH_Metal-responsive_Reg"/>
</dbReference>
<reference evidence="2" key="1">
    <citation type="submission" date="2022-03" db="EMBL/GenBank/DDBJ databases">
        <title>Draft genome sequence of Aduncisulcus paluster, a free-living microaerophilic Fornicata.</title>
        <authorList>
            <person name="Yuyama I."/>
            <person name="Kume K."/>
            <person name="Tamura T."/>
            <person name="Inagaki Y."/>
            <person name="Hashimoto T."/>
        </authorList>
    </citation>
    <scope>NUCLEOTIDE SEQUENCE</scope>
    <source>
        <strain evidence="2">NY0171</strain>
    </source>
</reference>
<feature type="non-terminal residue" evidence="2">
    <location>
        <position position="1"/>
    </location>
</feature>
<dbReference type="CDD" id="cd00090">
    <property type="entry name" value="HTH_ARSR"/>
    <property type="match status" value="1"/>
</dbReference>
<dbReference type="Pfam" id="PF01022">
    <property type="entry name" value="HTH_5"/>
    <property type="match status" value="1"/>
</dbReference>
<dbReference type="InterPro" id="IPR011991">
    <property type="entry name" value="ArsR-like_HTH"/>
</dbReference>
<dbReference type="Proteomes" id="UP001057375">
    <property type="component" value="Unassembled WGS sequence"/>
</dbReference>
<dbReference type="PANTHER" id="PTHR39168:SF2">
    <property type="entry name" value="HTH-TYPE TRANSCRIPTIONAL REGULATOR CMTR"/>
    <property type="match status" value="1"/>
</dbReference>
<proteinExistence type="predicted"/>
<name>A0ABQ5KA19_9EUKA</name>
<dbReference type="NCBIfam" id="NF033788">
    <property type="entry name" value="HTH_metalloreg"/>
    <property type="match status" value="1"/>
</dbReference>
<dbReference type="SUPFAM" id="SSF46785">
    <property type="entry name" value="Winged helix' DNA-binding domain"/>
    <property type="match status" value="1"/>
</dbReference>
<sequence length="313" mass="34626">NELLRDEKYRRRFRKEYESKFGVRVWHRDFFDAEIVACPDQSVVGKSFGQVGVDRGGLHPVDAFLDLVLEHGTAIRWRTTISNHRPEVLKQLAQDPGIQIGFSDAGAHLRNMAFYNFGLRLLRHVREAQQAGQPFMTIERAYAEHSVAAYGGLSRMVNRNDATVSTVLIGGRAVVIDGQPTGILGKQRTGSFLRAGEAARATVIHRDALTRFGCALSDSTRAAILLSLRARPGYPSELAEEVGVSRQITSNHLACLRGCGLVVAVPEGRRTRYELADERIGRALDDLVDLVLTVDPSVRMFVAATITYNVIEA</sequence>
<feature type="non-terminal residue" evidence="2">
    <location>
        <position position="313"/>
    </location>
</feature>
<dbReference type="PANTHER" id="PTHR39168">
    <property type="entry name" value="TRANSCRIPTIONAL REGULATOR-RELATED"/>
    <property type="match status" value="1"/>
</dbReference>
<gene>
    <name evidence="2" type="ORF">ADUPG1_004864</name>
</gene>
<comment type="caution">
    <text evidence="2">The sequence shown here is derived from an EMBL/GenBank/DDBJ whole genome shotgun (WGS) entry which is preliminary data.</text>
</comment>
<evidence type="ECO:0000313" key="3">
    <source>
        <dbReference type="Proteomes" id="UP001057375"/>
    </source>
</evidence>
<dbReference type="InterPro" id="IPR036390">
    <property type="entry name" value="WH_DNA-bd_sf"/>
</dbReference>
<protein>
    <submittedName>
        <fullName evidence="2">Amidohydrolase family protein</fullName>
    </submittedName>
</protein>
<evidence type="ECO:0000259" key="1">
    <source>
        <dbReference type="PROSITE" id="PS50987"/>
    </source>
</evidence>
<accession>A0ABQ5KA19</accession>
<dbReference type="Gene3D" id="1.10.10.10">
    <property type="entry name" value="Winged helix-like DNA-binding domain superfamily/Winged helix DNA-binding domain"/>
    <property type="match status" value="1"/>
</dbReference>
<evidence type="ECO:0000313" key="2">
    <source>
        <dbReference type="EMBL" id="GKT28185.1"/>
    </source>
</evidence>
<dbReference type="InterPro" id="IPR036388">
    <property type="entry name" value="WH-like_DNA-bd_sf"/>
</dbReference>
<keyword evidence="3" id="KW-1185">Reference proteome</keyword>